<evidence type="ECO:0000259" key="1">
    <source>
        <dbReference type="PROSITE" id="PS50878"/>
    </source>
</evidence>
<evidence type="ECO:0000313" key="4">
    <source>
        <dbReference type="WBParaSite" id="ACOC_0000868201-mRNA-1"/>
    </source>
</evidence>
<protein>
    <submittedName>
        <fullName evidence="4">Reverse transcriptase domain-containing protein</fullName>
    </submittedName>
</protein>
<evidence type="ECO:0000313" key="2">
    <source>
        <dbReference type="EMBL" id="VDM60268.1"/>
    </source>
</evidence>
<dbReference type="WBParaSite" id="ACOC_0000868201-mRNA-1">
    <property type="protein sequence ID" value="ACOC_0000868201-mRNA-1"/>
    <property type="gene ID" value="ACOC_0000868201"/>
</dbReference>
<feature type="domain" description="Reverse transcriptase" evidence="1">
    <location>
        <begin position="1"/>
        <end position="80"/>
    </location>
</feature>
<accession>A0A0R3PSN7</accession>
<reference evidence="2 3" key="2">
    <citation type="submission" date="2018-11" db="EMBL/GenBank/DDBJ databases">
        <authorList>
            <consortium name="Pathogen Informatics"/>
        </authorList>
    </citation>
    <scope>NUCLEOTIDE SEQUENCE [LARGE SCALE GENOMIC DNA]</scope>
    <source>
        <strain evidence="2 3">Costa Rica</strain>
    </source>
</reference>
<dbReference type="EMBL" id="UYYA01004187">
    <property type="protein sequence ID" value="VDM60268.1"/>
    <property type="molecule type" value="Genomic_DNA"/>
</dbReference>
<proteinExistence type="predicted"/>
<dbReference type="OrthoDB" id="5860136at2759"/>
<evidence type="ECO:0000313" key="3">
    <source>
        <dbReference type="Proteomes" id="UP000267027"/>
    </source>
</evidence>
<dbReference type="AlphaFoldDB" id="A0A0R3PSN7"/>
<reference evidence="4" key="1">
    <citation type="submission" date="2017-02" db="UniProtKB">
        <authorList>
            <consortium name="WormBaseParasite"/>
        </authorList>
    </citation>
    <scope>IDENTIFICATION</scope>
</reference>
<dbReference type="Proteomes" id="UP000267027">
    <property type="component" value="Unassembled WGS sequence"/>
</dbReference>
<sequence length="140" mass="15881">MGKLEWDEEIVTTDGRVLYQFSFTDDITPVTSNISQAERILSDFDNSRERIGVRLNLAKTMVMKSTFDSCVPLELNGMSVSRRSSYACLLLRKQDERPLRVIECAIEKTMLGVSRVIQVREVIRGSPPVQRSKAKGFSVH</sequence>
<gene>
    <name evidence="2" type="ORF">ACOC_LOCUS8683</name>
</gene>
<dbReference type="PROSITE" id="PS50878">
    <property type="entry name" value="RT_POL"/>
    <property type="match status" value="1"/>
</dbReference>
<keyword evidence="3" id="KW-1185">Reference proteome</keyword>
<organism evidence="4">
    <name type="scientific">Angiostrongylus costaricensis</name>
    <name type="common">Nematode worm</name>
    <dbReference type="NCBI Taxonomy" id="334426"/>
    <lineage>
        <taxon>Eukaryota</taxon>
        <taxon>Metazoa</taxon>
        <taxon>Ecdysozoa</taxon>
        <taxon>Nematoda</taxon>
        <taxon>Chromadorea</taxon>
        <taxon>Rhabditida</taxon>
        <taxon>Rhabditina</taxon>
        <taxon>Rhabditomorpha</taxon>
        <taxon>Strongyloidea</taxon>
        <taxon>Metastrongylidae</taxon>
        <taxon>Angiostrongylus</taxon>
    </lineage>
</organism>
<dbReference type="InterPro" id="IPR000477">
    <property type="entry name" value="RT_dom"/>
</dbReference>
<name>A0A0R3PSN7_ANGCS</name>